<dbReference type="NCBIfam" id="TIGR03344">
    <property type="entry name" value="VI_effect_Hcp1"/>
    <property type="match status" value="1"/>
</dbReference>
<dbReference type="InterPro" id="IPR052947">
    <property type="entry name" value="T6SS_Hcp1_domain"/>
</dbReference>
<protein>
    <submittedName>
        <fullName evidence="1">Hcp</fullName>
    </submittedName>
</protein>
<dbReference type="Pfam" id="PF05638">
    <property type="entry name" value="T6SS_HCP"/>
    <property type="match status" value="1"/>
</dbReference>
<dbReference type="PANTHER" id="PTHR34319">
    <property type="entry name" value="MAJOR EXPORTED PROTEIN"/>
    <property type="match status" value="1"/>
</dbReference>
<dbReference type="SUPFAM" id="SSF141452">
    <property type="entry name" value="Hcp1-like"/>
    <property type="match status" value="1"/>
</dbReference>
<dbReference type="InterPro" id="IPR008514">
    <property type="entry name" value="T6SS_Hcp"/>
</dbReference>
<gene>
    <name evidence="1" type="ORF">MNBD_GAMMA04-1063</name>
</gene>
<dbReference type="Gene3D" id="2.30.110.20">
    <property type="entry name" value="Hcp1-like"/>
    <property type="match status" value="1"/>
</dbReference>
<dbReference type="AlphaFoldDB" id="A0A3B0WXC3"/>
<name>A0A3B0WXC3_9ZZZZ</name>
<reference evidence="1" key="1">
    <citation type="submission" date="2018-06" db="EMBL/GenBank/DDBJ databases">
        <authorList>
            <person name="Zhirakovskaya E."/>
        </authorList>
    </citation>
    <scope>NUCLEOTIDE SEQUENCE</scope>
</reference>
<evidence type="ECO:0000313" key="1">
    <source>
        <dbReference type="EMBL" id="VAW49016.1"/>
    </source>
</evidence>
<organism evidence="1">
    <name type="scientific">hydrothermal vent metagenome</name>
    <dbReference type="NCBI Taxonomy" id="652676"/>
    <lineage>
        <taxon>unclassified sequences</taxon>
        <taxon>metagenomes</taxon>
        <taxon>ecological metagenomes</taxon>
    </lineage>
</organism>
<accession>A0A3B0WXC3</accession>
<dbReference type="EMBL" id="UOFB01000315">
    <property type="protein sequence ID" value="VAW49016.1"/>
    <property type="molecule type" value="Genomic_DNA"/>
</dbReference>
<sequence length="172" mass="19069">MPTPAYIDIQGNTQGHITAGSFTADSVGNIYVEGHEDQILVQEVEHNVTVPTDPQSGQPAGQRVHKPFSFTCALNKSVPLMYNALASGEMLTEVEVKWYRTSSEGKQEHFFSTKLTDAIIVDIDLVMPHVQDESNGNFTQLMKVKMAYRKIDWEHTTAGTSGSDDWRAPIEA</sequence>
<dbReference type="InterPro" id="IPR036624">
    <property type="entry name" value="Hcp1-lik_sf"/>
</dbReference>
<proteinExistence type="predicted"/>
<dbReference type="PANTHER" id="PTHR34319:SF6">
    <property type="entry name" value="MAJOR EXPORTED PROTEIN"/>
    <property type="match status" value="1"/>
</dbReference>